<dbReference type="InterPro" id="IPR050855">
    <property type="entry name" value="NDM-1-like"/>
</dbReference>
<evidence type="ECO:0000259" key="1">
    <source>
        <dbReference type="SMART" id="SM00849"/>
    </source>
</evidence>
<sequence>MNSKDIIWIPGYNLDSNCYLIDDMLVDTGAGDNKEYLFSKLKEHDVNPEDIKLIVNTHCHFDHVNGNCFFPNAKIAIHKIDAIALMEDDNPDTVASHFGHEIKCHKVDIELEEGDKIKDFEVIHTPGHSKGAICLWDGENLISGDTVFGHGGVGRTDIGGSFSDLKKSVEKLKKLDVKTIYPGHGMIDNNGKKSIEMSYSLF</sequence>
<dbReference type="AlphaFoldDB" id="A0A2H4U866"/>
<dbReference type="InterPro" id="IPR001279">
    <property type="entry name" value="Metallo-B-lactamas"/>
</dbReference>
<gene>
    <name evidence="2" type="ORF">BK798_07610</name>
</gene>
<protein>
    <submittedName>
        <fullName evidence="2">MBL fold metallo-hydrolase</fullName>
    </submittedName>
</protein>
<keyword evidence="2" id="KW-0378">Hydrolase</keyword>
<dbReference type="OMA" id="FNTHEHF"/>
<dbReference type="SMART" id="SM00849">
    <property type="entry name" value="Lactamase_B"/>
    <property type="match status" value="1"/>
</dbReference>
<dbReference type="GeneID" id="78817736"/>
<dbReference type="SUPFAM" id="SSF56281">
    <property type="entry name" value="Metallo-hydrolase/oxidoreductase"/>
    <property type="match status" value="1"/>
</dbReference>
<proteinExistence type="predicted"/>
<dbReference type="EMBL" id="CP017803">
    <property type="protein sequence ID" value="ATZ60298.1"/>
    <property type="molecule type" value="Genomic_DNA"/>
</dbReference>
<dbReference type="CDD" id="cd06262">
    <property type="entry name" value="metallo-hydrolase-like_MBL-fold"/>
    <property type="match status" value="1"/>
</dbReference>
<dbReference type="Pfam" id="PF00753">
    <property type="entry name" value="Lactamase_B"/>
    <property type="match status" value="1"/>
</dbReference>
<dbReference type="InterPro" id="IPR036866">
    <property type="entry name" value="RibonucZ/Hydroxyglut_hydro"/>
</dbReference>
<dbReference type="RefSeq" id="WP_004032840.1">
    <property type="nucleotide sequence ID" value="NZ_AP025586.1"/>
</dbReference>
<dbReference type="GO" id="GO:0016787">
    <property type="term" value="F:hydrolase activity"/>
    <property type="evidence" value="ECO:0007669"/>
    <property type="project" value="UniProtKB-KW"/>
</dbReference>
<evidence type="ECO:0000313" key="3">
    <source>
        <dbReference type="Proteomes" id="UP000232133"/>
    </source>
</evidence>
<evidence type="ECO:0000313" key="2">
    <source>
        <dbReference type="EMBL" id="ATZ60298.1"/>
    </source>
</evidence>
<organism evidence="2 3">
    <name type="scientific">Methanobrevibacter smithii</name>
    <dbReference type="NCBI Taxonomy" id="2173"/>
    <lineage>
        <taxon>Archaea</taxon>
        <taxon>Methanobacteriati</taxon>
        <taxon>Methanobacteriota</taxon>
        <taxon>Methanomada group</taxon>
        <taxon>Methanobacteria</taxon>
        <taxon>Methanobacteriales</taxon>
        <taxon>Methanobacteriaceae</taxon>
        <taxon>Methanobrevibacter</taxon>
    </lineage>
</organism>
<dbReference type="Proteomes" id="UP000232133">
    <property type="component" value="Chromosome"/>
</dbReference>
<accession>A0A2H4U866</accession>
<name>A0A2H4U866_METSM</name>
<dbReference type="PANTHER" id="PTHR42951">
    <property type="entry name" value="METALLO-BETA-LACTAMASE DOMAIN-CONTAINING"/>
    <property type="match status" value="1"/>
</dbReference>
<feature type="domain" description="Metallo-beta-lactamase" evidence="1">
    <location>
        <begin position="15"/>
        <end position="184"/>
    </location>
</feature>
<dbReference type="Gene3D" id="3.60.15.10">
    <property type="entry name" value="Ribonuclease Z/Hydroxyacylglutathione hydrolase-like"/>
    <property type="match status" value="1"/>
</dbReference>
<reference evidence="3" key="1">
    <citation type="submission" date="2016-10" db="EMBL/GenBank/DDBJ databases">
        <authorList>
            <person name="Kim B.-C."/>
            <person name="Jeong H."/>
        </authorList>
    </citation>
    <scope>NUCLEOTIDE SEQUENCE [LARGE SCALE GENOMIC DNA]</scope>
    <source>
        <strain evidence="3">KB11</strain>
    </source>
</reference>